<evidence type="ECO:0000313" key="3">
    <source>
        <dbReference type="EMBL" id="EMR01202.1"/>
    </source>
</evidence>
<evidence type="ECO:0000256" key="1">
    <source>
        <dbReference type="ARBA" id="ARBA00022801"/>
    </source>
</evidence>
<dbReference type="AlphaFoldDB" id="M7N1N3"/>
<dbReference type="PATRIC" id="fig|1279009.4.peg.3729"/>
<dbReference type="OrthoDB" id="9773293at2"/>
<reference evidence="3 4" key="1">
    <citation type="journal article" date="2013" name="Genome Announc.">
        <title>Draft Genome Sequence of Cesiribacter andamanensis Strain AMV16T, Isolated from a Soil Sample from a Mud Volcano in the Andaman Islands, India.</title>
        <authorList>
            <person name="Shivaji S."/>
            <person name="Ara S."/>
            <person name="Begum Z."/>
            <person name="Srinivas T.N."/>
            <person name="Singh A."/>
            <person name="Kumar Pinnaka A."/>
        </authorList>
    </citation>
    <scope>NUCLEOTIDE SEQUENCE [LARGE SCALE GENOMIC DNA]</scope>
    <source>
        <strain evidence="3 4">AMV16</strain>
    </source>
</reference>
<dbReference type="eggNOG" id="COG2267">
    <property type="taxonomic scope" value="Bacteria"/>
</dbReference>
<dbReference type="Gene3D" id="3.40.50.1820">
    <property type="entry name" value="alpha/beta hydrolase"/>
    <property type="match status" value="1"/>
</dbReference>
<feature type="domain" description="AB hydrolase-1" evidence="2">
    <location>
        <begin position="27"/>
        <end position="268"/>
    </location>
</feature>
<dbReference type="Proteomes" id="UP000011910">
    <property type="component" value="Unassembled WGS sequence"/>
</dbReference>
<protein>
    <submittedName>
        <fullName evidence="3">Soluble epoxide hydrolase</fullName>
        <ecNumber evidence="3">3.3.2.10</ecNumber>
    </submittedName>
</protein>
<dbReference type="GO" id="GO:0004301">
    <property type="term" value="F:epoxide hydrolase activity"/>
    <property type="evidence" value="ECO:0007669"/>
    <property type="project" value="UniProtKB-EC"/>
</dbReference>
<evidence type="ECO:0000313" key="4">
    <source>
        <dbReference type="Proteomes" id="UP000011910"/>
    </source>
</evidence>
<dbReference type="SUPFAM" id="SSF53474">
    <property type="entry name" value="alpha/beta-Hydrolases"/>
    <property type="match status" value="1"/>
</dbReference>
<dbReference type="PANTHER" id="PTHR43329">
    <property type="entry name" value="EPOXIDE HYDROLASE"/>
    <property type="match status" value="1"/>
</dbReference>
<dbReference type="STRING" id="1279009.ADICEAN_03682"/>
<keyword evidence="4" id="KW-1185">Reference proteome</keyword>
<sequence>MQQEHVFYRVNGIEMHVVEAGNPKGDILLFLHGFPEYWWGWRHQLAHFASQGYRVVAPDQRGYNRSSKPARQAAYGMRQLSDDIAELIRQLGTAPLTLVGHDWGGAVAWAVALRYPQLLHKLVILNLPHPQAMRQGLRWPRQWLKSWYIGLFQLPLLPEKLLRMGNFALLEQSMLRSAKRGTFSPLDMAHYKEAWQMPGALTAMLNWYRAALQPTLKLSGTISTPTLLLWGKQDQFLSHQMARLSIAQCRQGRLVMLENATHWLHHEQPREVNRLIQQFIDPLAPGPAETTQYTP</sequence>
<dbReference type="RefSeq" id="WP_009197061.1">
    <property type="nucleotide sequence ID" value="NZ_AODQ01000136.1"/>
</dbReference>
<gene>
    <name evidence="3" type="ORF">ADICEAN_03682</name>
</gene>
<organism evidence="3 4">
    <name type="scientific">Cesiribacter andamanensis AMV16</name>
    <dbReference type="NCBI Taxonomy" id="1279009"/>
    <lineage>
        <taxon>Bacteria</taxon>
        <taxon>Pseudomonadati</taxon>
        <taxon>Bacteroidota</taxon>
        <taxon>Cytophagia</taxon>
        <taxon>Cytophagales</taxon>
        <taxon>Cesiribacteraceae</taxon>
        <taxon>Cesiribacter</taxon>
    </lineage>
</organism>
<dbReference type="InterPro" id="IPR029058">
    <property type="entry name" value="AB_hydrolase_fold"/>
</dbReference>
<dbReference type="EMBL" id="AODQ01000136">
    <property type="protein sequence ID" value="EMR01202.1"/>
    <property type="molecule type" value="Genomic_DNA"/>
</dbReference>
<proteinExistence type="predicted"/>
<name>M7N1N3_9BACT</name>
<dbReference type="InterPro" id="IPR000073">
    <property type="entry name" value="AB_hydrolase_1"/>
</dbReference>
<dbReference type="PRINTS" id="PR00412">
    <property type="entry name" value="EPOXHYDRLASE"/>
</dbReference>
<dbReference type="InterPro" id="IPR000639">
    <property type="entry name" value="Epox_hydrolase-like"/>
</dbReference>
<evidence type="ECO:0000259" key="2">
    <source>
        <dbReference type="Pfam" id="PF00561"/>
    </source>
</evidence>
<dbReference type="Pfam" id="PF00561">
    <property type="entry name" value="Abhydrolase_1"/>
    <property type="match status" value="1"/>
</dbReference>
<accession>M7N1N3</accession>
<comment type="caution">
    <text evidence="3">The sequence shown here is derived from an EMBL/GenBank/DDBJ whole genome shotgun (WGS) entry which is preliminary data.</text>
</comment>
<keyword evidence="1 3" id="KW-0378">Hydrolase</keyword>
<dbReference type="PRINTS" id="PR00111">
    <property type="entry name" value="ABHYDROLASE"/>
</dbReference>
<dbReference type="EC" id="3.3.2.10" evidence="3"/>